<evidence type="ECO:0000313" key="3">
    <source>
        <dbReference type="Proteomes" id="UP001454036"/>
    </source>
</evidence>
<comment type="caution">
    <text evidence="2">The sequence shown here is derived from an EMBL/GenBank/DDBJ whole genome shotgun (WGS) entry which is preliminary data.</text>
</comment>
<organism evidence="2 3">
    <name type="scientific">Lithospermum erythrorhizon</name>
    <name type="common">Purple gromwell</name>
    <name type="synonym">Lithospermum officinale var. erythrorhizon</name>
    <dbReference type="NCBI Taxonomy" id="34254"/>
    <lineage>
        <taxon>Eukaryota</taxon>
        <taxon>Viridiplantae</taxon>
        <taxon>Streptophyta</taxon>
        <taxon>Embryophyta</taxon>
        <taxon>Tracheophyta</taxon>
        <taxon>Spermatophyta</taxon>
        <taxon>Magnoliopsida</taxon>
        <taxon>eudicotyledons</taxon>
        <taxon>Gunneridae</taxon>
        <taxon>Pentapetalae</taxon>
        <taxon>asterids</taxon>
        <taxon>lamiids</taxon>
        <taxon>Boraginales</taxon>
        <taxon>Boraginaceae</taxon>
        <taxon>Boraginoideae</taxon>
        <taxon>Lithospermeae</taxon>
        <taxon>Lithospermum</taxon>
    </lineage>
</organism>
<dbReference type="Pfam" id="PF23156">
    <property type="entry name" value="DUF7054"/>
    <property type="match status" value="1"/>
</dbReference>
<name>A0AAV3RMN8_LITER</name>
<keyword evidence="3" id="KW-1185">Reference proteome</keyword>
<reference evidence="2 3" key="1">
    <citation type="submission" date="2024-01" db="EMBL/GenBank/DDBJ databases">
        <title>The complete chloroplast genome sequence of Lithospermum erythrorhizon: insights into the phylogenetic relationship among Boraginaceae species and the maternal lineages of purple gromwells.</title>
        <authorList>
            <person name="Okada T."/>
            <person name="Watanabe K."/>
        </authorList>
    </citation>
    <scope>NUCLEOTIDE SEQUENCE [LARGE SCALE GENOMIC DNA]</scope>
</reference>
<dbReference type="EMBL" id="BAABME010009843">
    <property type="protein sequence ID" value="GAA0175922.1"/>
    <property type="molecule type" value="Genomic_DNA"/>
</dbReference>
<evidence type="ECO:0000313" key="2">
    <source>
        <dbReference type="EMBL" id="GAA0175922.1"/>
    </source>
</evidence>
<dbReference type="InterPro" id="IPR040358">
    <property type="entry name" value="At4g22758-like"/>
</dbReference>
<dbReference type="AlphaFoldDB" id="A0AAV3RMN8"/>
<protein>
    <recommendedName>
        <fullName evidence="1">DUF7054 domain-containing protein</fullName>
    </recommendedName>
</protein>
<dbReference type="PANTHER" id="PTHR33270">
    <property type="entry name" value="BNAC05G50380D PROTEIN"/>
    <property type="match status" value="1"/>
</dbReference>
<proteinExistence type="predicted"/>
<gene>
    <name evidence="2" type="ORF">LIER_29012</name>
</gene>
<dbReference type="PANTHER" id="PTHR33270:SF18">
    <property type="entry name" value="OS02G0324700 PROTEIN"/>
    <property type="match status" value="1"/>
</dbReference>
<evidence type="ECO:0000259" key="1">
    <source>
        <dbReference type="Pfam" id="PF23156"/>
    </source>
</evidence>
<sequence length="127" mass="14604">MMYRDEKKKEGNKCLVTIRVEGSNMSYKLVVKKKERVEALICKVLRSHHLEGRLPTLGLKGSNFVLNPRNGIQAPNDREKIGLVGSRSFVLSKKLEEGSITVDENKLQTKKWKAWLKKYLNLKILSH</sequence>
<dbReference type="InterPro" id="IPR055482">
    <property type="entry name" value="DUF7054"/>
</dbReference>
<accession>A0AAV3RMN8</accession>
<dbReference type="Proteomes" id="UP001454036">
    <property type="component" value="Unassembled WGS sequence"/>
</dbReference>
<feature type="domain" description="DUF7054" evidence="1">
    <location>
        <begin position="12"/>
        <end position="91"/>
    </location>
</feature>